<keyword evidence="2" id="KW-1185">Reference proteome</keyword>
<protein>
    <submittedName>
        <fullName evidence="1">Uncharacterized protein</fullName>
    </submittedName>
</protein>
<dbReference type="AlphaFoldDB" id="A0A397W076"/>
<evidence type="ECO:0000313" key="1">
    <source>
        <dbReference type="EMBL" id="RIB27608.1"/>
    </source>
</evidence>
<comment type="caution">
    <text evidence="1">The sequence shown here is derived from an EMBL/GenBank/DDBJ whole genome shotgun (WGS) entry which is preliminary data.</text>
</comment>
<sequence>MRKRKKPKWFKVTKEKVLLNQKSKNIKLAYRQEEHNILDLVIKKDFLENLKKSTGKRTKVERKKSELSYFRPIKDYVVELICSQDRSLYKENNQKAVIEAGWLLEDSKKEIVLKKVLFNSSIVIDTDSTNLIQMKKVSLVLNKIKGNSDNKWNYEADRLVKREARSRSHVNHSTRNK</sequence>
<organism evidence="1 2">
    <name type="scientific">Gigaspora rosea</name>
    <dbReference type="NCBI Taxonomy" id="44941"/>
    <lineage>
        <taxon>Eukaryota</taxon>
        <taxon>Fungi</taxon>
        <taxon>Fungi incertae sedis</taxon>
        <taxon>Mucoromycota</taxon>
        <taxon>Glomeromycotina</taxon>
        <taxon>Glomeromycetes</taxon>
        <taxon>Diversisporales</taxon>
        <taxon>Gigasporaceae</taxon>
        <taxon>Gigaspora</taxon>
    </lineage>
</organism>
<evidence type="ECO:0000313" key="2">
    <source>
        <dbReference type="Proteomes" id="UP000266673"/>
    </source>
</evidence>
<proteinExistence type="predicted"/>
<accession>A0A397W076</accession>
<reference evidence="1 2" key="1">
    <citation type="submission" date="2018-06" db="EMBL/GenBank/DDBJ databases">
        <title>Comparative genomics reveals the genomic features of Rhizophagus irregularis, R. cerebriforme, R. diaphanum and Gigaspora rosea, and their symbiotic lifestyle signature.</title>
        <authorList>
            <person name="Morin E."/>
            <person name="San Clemente H."/>
            <person name="Chen E.C.H."/>
            <person name="De La Providencia I."/>
            <person name="Hainaut M."/>
            <person name="Kuo A."/>
            <person name="Kohler A."/>
            <person name="Murat C."/>
            <person name="Tang N."/>
            <person name="Roy S."/>
            <person name="Loubradou J."/>
            <person name="Henrissat B."/>
            <person name="Grigoriev I.V."/>
            <person name="Corradi N."/>
            <person name="Roux C."/>
            <person name="Martin F.M."/>
        </authorList>
    </citation>
    <scope>NUCLEOTIDE SEQUENCE [LARGE SCALE GENOMIC DNA]</scope>
    <source>
        <strain evidence="1 2">DAOM 194757</strain>
    </source>
</reference>
<gene>
    <name evidence="1" type="ORF">C2G38_2160142</name>
</gene>
<name>A0A397W076_9GLOM</name>
<dbReference type="EMBL" id="QKWP01000093">
    <property type="protein sequence ID" value="RIB27608.1"/>
    <property type="molecule type" value="Genomic_DNA"/>
</dbReference>
<dbReference type="Proteomes" id="UP000266673">
    <property type="component" value="Unassembled WGS sequence"/>
</dbReference>